<gene>
    <name evidence="1" type="ORF">H0901_09345</name>
</gene>
<dbReference type="AlphaFoldDB" id="A0A841UZP2"/>
<comment type="caution">
    <text evidence="1">The sequence shown here is derived from an EMBL/GenBank/DDBJ whole genome shotgun (WGS) entry which is preliminary data.</text>
</comment>
<dbReference type="Proteomes" id="UP000525432">
    <property type="component" value="Unassembled WGS sequence"/>
</dbReference>
<accession>A0A841UZP2</accession>
<dbReference type="EMBL" id="JACEGC010000035">
    <property type="protein sequence ID" value="MBC1195465.1"/>
    <property type="molecule type" value="Genomic_DNA"/>
</dbReference>
<reference evidence="1 2" key="1">
    <citation type="submission" date="2020-07" db="EMBL/GenBank/DDBJ databases">
        <title>Genomes of two Microcystis aeruginosa (Cyanobacteria) strains from Florida (USA) with disparate toxicogenic potential.</title>
        <authorList>
            <person name="Lefler F.W."/>
            <person name="Barbosa M."/>
            <person name="Berthold D.E."/>
            <person name="Laughinghouse H.D. IV."/>
        </authorList>
    </citation>
    <scope>NUCLEOTIDE SEQUENCE [LARGE SCALE GENOMIC DNA]</scope>
    <source>
        <strain evidence="1 2">BLCCF158</strain>
    </source>
</reference>
<dbReference type="RefSeq" id="WP_185239456.1">
    <property type="nucleotide sequence ID" value="NZ_JACEGC010000035.1"/>
</dbReference>
<sequence length="106" mass="12624">MQTQPLESNTTNLIKLRSSQTESLKAMIKIDLNHRLQDLESGLQKTQTRLKQFEAQYQWSTEQFISFFTNDQLQHSEDFDEWLGESWMLDKIQQKIAIIKEIEFVD</sequence>
<organism evidence="1 2">
    <name type="scientific">Microcystis aeruginosa BLCC-F158</name>
    <dbReference type="NCBI Taxonomy" id="2755316"/>
    <lineage>
        <taxon>Bacteria</taxon>
        <taxon>Bacillati</taxon>
        <taxon>Cyanobacteriota</taxon>
        <taxon>Cyanophyceae</taxon>
        <taxon>Oscillatoriophycideae</taxon>
        <taxon>Chroococcales</taxon>
        <taxon>Microcystaceae</taxon>
        <taxon>Microcystis</taxon>
    </lineage>
</organism>
<evidence type="ECO:0000313" key="1">
    <source>
        <dbReference type="EMBL" id="MBC1195465.1"/>
    </source>
</evidence>
<evidence type="ECO:0000313" key="2">
    <source>
        <dbReference type="Proteomes" id="UP000525432"/>
    </source>
</evidence>
<protein>
    <submittedName>
        <fullName evidence="1">Uncharacterized protein</fullName>
    </submittedName>
</protein>
<name>A0A841UZP2_MICAE</name>
<proteinExistence type="predicted"/>